<name>K9UF51_CHAP6</name>
<gene>
    <name evidence="1" type="ORF">Cha6605_1683</name>
</gene>
<dbReference type="AlphaFoldDB" id="K9UF51"/>
<dbReference type="STRING" id="1173020.Cha6605_1683"/>
<reference evidence="1 2" key="1">
    <citation type="submission" date="2012-05" db="EMBL/GenBank/DDBJ databases">
        <title>Finished chromosome of genome of Chamaesiphon sp. PCC 6605.</title>
        <authorList>
            <consortium name="US DOE Joint Genome Institute"/>
            <person name="Gugger M."/>
            <person name="Coursin T."/>
            <person name="Rippka R."/>
            <person name="Tandeau De Marsac N."/>
            <person name="Huntemann M."/>
            <person name="Wei C.-L."/>
            <person name="Han J."/>
            <person name="Detter J.C."/>
            <person name="Han C."/>
            <person name="Tapia R."/>
            <person name="Chen A."/>
            <person name="Kyrpides N."/>
            <person name="Mavromatis K."/>
            <person name="Markowitz V."/>
            <person name="Szeto E."/>
            <person name="Ivanova N."/>
            <person name="Pagani I."/>
            <person name="Pati A."/>
            <person name="Goodwin L."/>
            <person name="Nordberg H.P."/>
            <person name="Cantor M.N."/>
            <person name="Hua S.X."/>
            <person name="Woyke T."/>
            <person name="Kerfeld C.A."/>
        </authorList>
    </citation>
    <scope>NUCLEOTIDE SEQUENCE [LARGE SCALE GENOMIC DNA]</scope>
    <source>
        <strain evidence="2">ATCC 27169 / PCC 6605</strain>
    </source>
</reference>
<dbReference type="HOGENOM" id="CLU_3388710_0_0_3"/>
<accession>K9UF51</accession>
<dbReference type="KEGG" id="cmp:Cha6605_1683"/>
<protein>
    <submittedName>
        <fullName evidence="1">Uncharacterized protein</fullName>
    </submittedName>
</protein>
<proteinExistence type="predicted"/>
<organism evidence="1 2">
    <name type="scientific">Chamaesiphon minutus (strain ATCC 27169 / PCC 6605)</name>
    <dbReference type="NCBI Taxonomy" id="1173020"/>
    <lineage>
        <taxon>Bacteria</taxon>
        <taxon>Bacillati</taxon>
        <taxon>Cyanobacteriota</taxon>
        <taxon>Cyanophyceae</taxon>
        <taxon>Gomontiellales</taxon>
        <taxon>Chamaesiphonaceae</taxon>
        <taxon>Chamaesiphon</taxon>
    </lineage>
</organism>
<sequence>MNKNELPSTGNGLYPLTRRNFILGGGIAMLQS</sequence>
<dbReference type="Proteomes" id="UP000010366">
    <property type="component" value="Chromosome"/>
</dbReference>
<keyword evidence="2" id="KW-1185">Reference proteome</keyword>
<evidence type="ECO:0000313" key="2">
    <source>
        <dbReference type="Proteomes" id="UP000010366"/>
    </source>
</evidence>
<evidence type="ECO:0000313" key="1">
    <source>
        <dbReference type="EMBL" id="AFY92819.1"/>
    </source>
</evidence>
<dbReference type="EMBL" id="CP003600">
    <property type="protein sequence ID" value="AFY92819.1"/>
    <property type="molecule type" value="Genomic_DNA"/>
</dbReference>